<dbReference type="EMBL" id="JAUSTP010000006">
    <property type="protein sequence ID" value="MDQ0189277.1"/>
    <property type="molecule type" value="Genomic_DNA"/>
</dbReference>
<evidence type="ECO:0000259" key="6">
    <source>
        <dbReference type="Pfam" id="PF00692"/>
    </source>
</evidence>
<reference evidence="7 8" key="1">
    <citation type="submission" date="2023-07" db="EMBL/GenBank/DDBJ databases">
        <title>Genomic Encyclopedia of Type Strains, Phase IV (KMG-IV): sequencing the most valuable type-strain genomes for metagenomic binning, comparative biology and taxonomic classification.</title>
        <authorList>
            <person name="Goeker M."/>
        </authorList>
    </citation>
    <scope>NUCLEOTIDE SEQUENCE [LARGE SCALE GENOMIC DNA]</scope>
    <source>
        <strain evidence="7 8">DSM 4006</strain>
    </source>
</reference>
<evidence type="ECO:0000256" key="5">
    <source>
        <dbReference type="HAMAP-Rule" id="MF_00116"/>
    </source>
</evidence>
<proteinExistence type="inferred from homology"/>
<comment type="catalytic activity">
    <reaction evidence="4 5">
        <text>dUTP + H2O = dUMP + diphosphate + H(+)</text>
        <dbReference type="Rhea" id="RHEA:10248"/>
        <dbReference type="ChEBI" id="CHEBI:15377"/>
        <dbReference type="ChEBI" id="CHEBI:15378"/>
        <dbReference type="ChEBI" id="CHEBI:33019"/>
        <dbReference type="ChEBI" id="CHEBI:61555"/>
        <dbReference type="ChEBI" id="CHEBI:246422"/>
        <dbReference type="EC" id="3.6.1.23"/>
    </reaction>
</comment>
<feature type="binding site" evidence="5">
    <location>
        <position position="117"/>
    </location>
    <ligand>
        <name>substrate</name>
    </ligand>
</feature>
<keyword evidence="8" id="KW-1185">Reference proteome</keyword>
<evidence type="ECO:0000313" key="8">
    <source>
        <dbReference type="Proteomes" id="UP001232973"/>
    </source>
</evidence>
<dbReference type="GO" id="GO:0004170">
    <property type="term" value="F:dUTP diphosphatase activity"/>
    <property type="evidence" value="ECO:0007669"/>
    <property type="project" value="UniProtKB-EC"/>
</dbReference>
<name>A0ABT9XG63_9BACL</name>
<evidence type="ECO:0000256" key="2">
    <source>
        <dbReference type="ARBA" id="ARBA00022801"/>
    </source>
</evidence>
<organism evidence="7 8">
    <name type="scientific">Alicyclobacillus cycloheptanicus</name>
    <dbReference type="NCBI Taxonomy" id="1457"/>
    <lineage>
        <taxon>Bacteria</taxon>
        <taxon>Bacillati</taxon>
        <taxon>Bacillota</taxon>
        <taxon>Bacilli</taxon>
        <taxon>Bacillales</taxon>
        <taxon>Alicyclobacillaceae</taxon>
        <taxon>Alicyclobacillus</taxon>
    </lineage>
</organism>
<evidence type="ECO:0000256" key="3">
    <source>
        <dbReference type="ARBA" id="ARBA00023080"/>
    </source>
</evidence>
<dbReference type="InterPro" id="IPR033704">
    <property type="entry name" value="dUTPase_trimeric"/>
</dbReference>
<dbReference type="PANTHER" id="PTHR11241">
    <property type="entry name" value="DEOXYURIDINE 5'-TRIPHOSPHATE NUCLEOTIDOHYDROLASE"/>
    <property type="match status" value="1"/>
</dbReference>
<dbReference type="Pfam" id="PF00692">
    <property type="entry name" value="dUTPase"/>
    <property type="match status" value="1"/>
</dbReference>
<feature type="domain" description="dUTPase-like" evidence="6">
    <location>
        <begin position="53"/>
        <end position="183"/>
    </location>
</feature>
<comment type="caution">
    <text evidence="7">The sequence shown here is derived from an EMBL/GenBank/DDBJ whole genome shotgun (WGS) entry which is preliminary data.</text>
</comment>
<dbReference type="NCBIfam" id="NF001862">
    <property type="entry name" value="PRK00601.1"/>
    <property type="match status" value="1"/>
</dbReference>
<dbReference type="Proteomes" id="UP001232973">
    <property type="component" value="Unassembled WGS sequence"/>
</dbReference>
<feature type="binding site" evidence="5">
    <location>
        <begin position="104"/>
        <end position="106"/>
    </location>
    <ligand>
        <name>substrate</name>
    </ligand>
</feature>
<gene>
    <name evidence="5" type="primary">dut</name>
    <name evidence="7" type="ORF">J2S03_001097</name>
</gene>
<comment type="cofactor">
    <cofactor evidence="5">
        <name>Mg(2+)</name>
        <dbReference type="ChEBI" id="CHEBI:18420"/>
    </cofactor>
</comment>
<sequence>MTGPASTRPGFTSSAAAGRAEAGSVEAGSVEAGRGPLTVHFVPVSPWFRPEYLPRYASEGAAGMDLHACTDKPIVLEPGARVRVPTGIAIQLPHPNVVALVYARSGLAWRHGIGLPNGVGVIDSDYTGEIQVLLTNFGTAPFTIQPGDRIAQIVFAPIHLAQLVQVDTLRPTARGSGGFGSTGVAGERGGPG</sequence>
<keyword evidence="5" id="KW-0460">Magnesium</keyword>
<comment type="pathway">
    <text evidence="5">Pyrimidine metabolism; dUMP biosynthesis; dUMP from dCTP (dUTP route): step 2/2.</text>
</comment>
<protein>
    <recommendedName>
        <fullName evidence="5">Deoxyuridine 5'-triphosphate nucleotidohydrolase</fullName>
        <shortName evidence="5">dUTPase</shortName>
        <ecNumber evidence="5">3.6.1.23</ecNumber>
    </recommendedName>
    <alternativeName>
        <fullName evidence="5">dUTP pyrophosphatase</fullName>
    </alternativeName>
</protein>
<dbReference type="InterPro" id="IPR008181">
    <property type="entry name" value="dUTPase"/>
</dbReference>
<accession>A0ABT9XG63</accession>
<evidence type="ECO:0000256" key="4">
    <source>
        <dbReference type="ARBA" id="ARBA00047686"/>
    </source>
</evidence>
<keyword evidence="5" id="KW-0479">Metal-binding</keyword>
<dbReference type="NCBIfam" id="TIGR00576">
    <property type="entry name" value="dut"/>
    <property type="match status" value="1"/>
</dbReference>
<evidence type="ECO:0000313" key="7">
    <source>
        <dbReference type="EMBL" id="MDQ0189277.1"/>
    </source>
</evidence>
<evidence type="ECO:0000256" key="1">
    <source>
        <dbReference type="ARBA" id="ARBA00006581"/>
    </source>
</evidence>
<dbReference type="EC" id="3.6.1.23" evidence="5"/>
<keyword evidence="3 5" id="KW-0546">Nucleotide metabolism</keyword>
<dbReference type="SUPFAM" id="SSF51283">
    <property type="entry name" value="dUTPase-like"/>
    <property type="match status" value="1"/>
</dbReference>
<keyword evidence="2 5" id="KW-0378">Hydrolase</keyword>
<dbReference type="InterPro" id="IPR029054">
    <property type="entry name" value="dUTPase-like"/>
</dbReference>
<dbReference type="PANTHER" id="PTHR11241:SF0">
    <property type="entry name" value="DEOXYURIDINE 5'-TRIPHOSPHATE NUCLEOTIDOHYDROLASE"/>
    <property type="match status" value="1"/>
</dbReference>
<dbReference type="Gene3D" id="2.70.40.10">
    <property type="match status" value="1"/>
</dbReference>
<comment type="function">
    <text evidence="5">This enzyme is involved in nucleotide metabolism: it produces dUMP, the immediate precursor of thymidine nucleotides and it decreases the intracellular concentration of dUTP so that uracil cannot be incorporated into DNA.</text>
</comment>
<feature type="binding site" evidence="5">
    <location>
        <begin position="121"/>
        <end position="123"/>
    </location>
    <ligand>
        <name>substrate</name>
    </ligand>
</feature>
<dbReference type="CDD" id="cd07557">
    <property type="entry name" value="trimeric_dUTPase"/>
    <property type="match status" value="1"/>
</dbReference>
<comment type="similarity">
    <text evidence="1 5">Belongs to the dUTPase family.</text>
</comment>
<comment type="caution">
    <text evidence="5">Lacks conserved residue(s) required for the propagation of feature annotation.</text>
</comment>
<dbReference type="InterPro" id="IPR036157">
    <property type="entry name" value="dUTPase-like_sf"/>
</dbReference>
<dbReference type="HAMAP" id="MF_00116">
    <property type="entry name" value="dUTPase_bact"/>
    <property type="match status" value="1"/>
</dbReference>